<evidence type="ECO:0000313" key="1">
    <source>
        <dbReference type="EMBL" id="MDT0497408.1"/>
    </source>
</evidence>
<proteinExistence type="predicted"/>
<protein>
    <submittedName>
        <fullName evidence="1">Uncharacterized protein</fullName>
    </submittedName>
</protein>
<keyword evidence="2" id="KW-1185">Reference proteome</keyword>
<evidence type="ECO:0000313" key="2">
    <source>
        <dbReference type="Proteomes" id="UP001254608"/>
    </source>
</evidence>
<comment type="caution">
    <text evidence="1">The sequence shown here is derived from an EMBL/GenBank/DDBJ whole genome shotgun (WGS) entry which is preliminary data.</text>
</comment>
<organism evidence="1 2">
    <name type="scientific">Banduia mediterranea</name>
    <dbReference type="NCBI Taxonomy" id="3075609"/>
    <lineage>
        <taxon>Bacteria</taxon>
        <taxon>Pseudomonadati</taxon>
        <taxon>Pseudomonadota</taxon>
        <taxon>Gammaproteobacteria</taxon>
        <taxon>Nevskiales</taxon>
        <taxon>Algiphilaceae</taxon>
        <taxon>Banduia</taxon>
    </lineage>
</organism>
<dbReference type="RefSeq" id="WP_311364802.1">
    <property type="nucleotide sequence ID" value="NZ_JAVRIC010000009.1"/>
</dbReference>
<sequence length="110" mass="12298">MFGILARGMKDGALAMSLKAFVNDRFRAYGEVLDCTADTKSGKLTLHAMLKGEKEPVTATIERYELESEGTERYIVPKSFSSSRAWLTTLLNQFVANKRFKLPGTVSKFL</sequence>
<reference evidence="1 2" key="1">
    <citation type="submission" date="2023-09" db="EMBL/GenBank/DDBJ databases">
        <authorList>
            <person name="Rey-Velasco X."/>
        </authorList>
    </citation>
    <scope>NUCLEOTIDE SEQUENCE [LARGE SCALE GENOMIC DNA]</scope>
    <source>
        <strain evidence="1 2">W345</strain>
    </source>
</reference>
<accession>A0ABU2WHQ4</accession>
<dbReference type="Proteomes" id="UP001254608">
    <property type="component" value="Unassembled WGS sequence"/>
</dbReference>
<dbReference type="EMBL" id="JAVRIC010000009">
    <property type="protein sequence ID" value="MDT0497408.1"/>
    <property type="molecule type" value="Genomic_DNA"/>
</dbReference>
<name>A0ABU2WHQ4_9GAMM</name>
<gene>
    <name evidence="1" type="ORF">RM530_08520</name>
</gene>